<keyword evidence="8" id="KW-1185">Reference proteome</keyword>
<evidence type="ECO:0000256" key="3">
    <source>
        <dbReference type="ARBA" id="ARBA00022692"/>
    </source>
</evidence>
<organism evidence="7 8">
    <name type="scientific">Hydrotalea sandarakina</name>
    <dbReference type="NCBI Taxonomy" id="1004304"/>
    <lineage>
        <taxon>Bacteria</taxon>
        <taxon>Pseudomonadati</taxon>
        <taxon>Bacteroidota</taxon>
        <taxon>Chitinophagia</taxon>
        <taxon>Chitinophagales</taxon>
        <taxon>Chitinophagaceae</taxon>
        <taxon>Hydrotalea</taxon>
    </lineage>
</organism>
<evidence type="ECO:0000256" key="5">
    <source>
        <dbReference type="ARBA" id="ARBA00023136"/>
    </source>
</evidence>
<dbReference type="EMBL" id="QKZV01000003">
    <property type="protein sequence ID" value="PZX63722.1"/>
    <property type="molecule type" value="Genomic_DNA"/>
</dbReference>
<reference evidence="7 8" key="1">
    <citation type="submission" date="2018-06" db="EMBL/GenBank/DDBJ databases">
        <title>Genomic Encyclopedia of Archaeal and Bacterial Type Strains, Phase II (KMG-II): from individual species to whole genera.</title>
        <authorList>
            <person name="Goeker M."/>
        </authorList>
    </citation>
    <scope>NUCLEOTIDE SEQUENCE [LARGE SCALE GENOMIC DNA]</scope>
    <source>
        <strain evidence="7 8">DSM 23241</strain>
    </source>
</reference>
<dbReference type="InterPro" id="IPR044878">
    <property type="entry name" value="UbiA_sf"/>
</dbReference>
<feature type="transmembrane region" description="Helical" evidence="6">
    <location>
        <begin position="227"/>
        <end position="247"/>
    </location>
</feature>
<evidence type="ECO:0000256" key="1">
    <source>
        <dbReference type="ARBA" id="ARBA00004141"/>
    </source>
</evidence>
<feature type="transmembrane region" description="Helical" evidence="6">
    <location>
        <begin position="127"/>
        <end position="149"/>
    </location>
</feature>
<accession>A0A2W7TKH6</accession>
<keyword evidence="4 6" id="KW-1133">Transmembrane helix</keyword>
<keyword evidence="2" id="KW-1003">Cell membrane</keyword>
<dbReference type="InterPro" id="IPR000537">
    <property type="entry name" value="UbiA_prenyltransferase"/>
</dbReference>
<dbReference type="RefSeq" id="WP_245898009.1">
    <property type="nucleotide sequence ID" value="NZ_QKZV01000003.1"/>
</dbReference>
<evidence type="ECO:0000313" key="7">
    <source>
        <dbReference type="EMBL" id="PZX63722.1"/>
    </source>
</evidence>
<dbReference type="GO" id="GO:0016020">
    <property type="term" value="C:membrane"/>
    <property type="evidence" value="ECO:0007669"/>
    <property type="project" value="UniProtKB-SubCell"/>
</dbReference>
<dbReference type="Gene3D" id="1.10.357.140">
    <property type="entry name" value="UbiA prenyltransferase"/>
    <property type="match status" value="1"/>
</dbReference>
<feature type="transmembrane region" description="Helical" evidence="6">
    <location>
        <begin position="267"/>
        <end position="286"/>
    </location>
</feature>
<comment type="caution">
    <text evidence="7">The sequence shown here is derived from an EMBL/GenBank/DDBJ whole genome shotgun (WGS) entry which is preliminary data.</text>
</comment>
<keyword evidence="5 6" id="KW-0472">Membrane</keyword>
<evidence type="ECO:0000256" key="2">
    <source>
        <dbReference type="ARBA" id="ARBA00022475"/>
    </source>
</evidence>
<dbReference type="Pfam" id="PF01040">
    <property type="entry name" value="UbiA"/>
    <property type="match status" value="1"/>
</dbReference>
<sequence>MLKQSTIQLLRFPFSFFLMPVFWFALLFVKTIHWENVLQLFIIIHVLLYPASNAYNSYMDKDTESIGGVAKPMLPTKQLFYVSFIMDVLAVLWAFWLSTTVGIGICIYVCFSRLYSYRGIRLKKFPIIGFLTVVFNQGGLIFFTVYVAATGESIVTFPIMGAVISILLIGGFYPITQVYQHEADKADGVTTISMLLGVRGTFLFCMFMYMLAFLCMAYYFISIGAAYVFIVIQLFFLPVLVNFFYWLYCVWKDSAQANFKQTMRMNWIAAIFTNVAFIFILILQQFG</sequence>
<dbReference type="Proteomes" id="UP000249720">
    <property type="component" value="Unassembled WGS sequence"/>
</dbReference>
<evidence type="ECO:0000256" key="6">
    <source>
        <dbReference type="SAM" id="Phobius"/>
    </source>
</evidence>
<evidence type="ECO:0000313" key="8">
    <source>
        <dbReference type="Proteomes" id="UP000249720"/>
    </source>
</evidence>
<keyword evidence="7" id="KW-0808">Transferase</keyword>
<feature type="transmembrane region" description="Helical" evidence="6">
    <location>
        <begin position="196"/>
        <end position="221"/>
    </location>
</feature>
<feature type="transmembrane region" description="Helical" evidence="6">
    <location>
        <begin position="155"/>
        <end position="175"/>
    </location>
</feature>
<protein>
    <submittedName>
        <fullName evidence="7">1,4-dihydroxy-2-naphthoate octaprenyltransferase</fullName>
    </submittedName>
</protein>
<comment type="subcellular location">
    <subcellularLocation>
        <location evidence="1">Membrane</location>
        <topology evidence="1">Multi-pass membrane protein</topology>
    </subcellularLocation>
</comment>
<dbReference type="AlphaFoldDB" id="A0A2W7TKH6"/>
<proteinExistence type="predicted"/>
<gene>
    <name evidence="7" type="ORF">LX80_01380</name>
</gene>
<keyword evidence="3 6" id="KW-0812">Transmembrane</keyword>
<feature type="transmembrane region" description="Helical" evidence="6">
    <location>
        <begin position="12"/>
        <end position="32"/>
    </location>
</feature>
<evidence type="ECO:0000256" key="4">
    <source>
        <dbReference type="ARBA" id="ARBA00022989"/>
    </source>
</evidence>
<name>A0A2W7TKH6_9BACT</name>
<dbReference type="GO" id="GO:0016765">
    <property type="term" value="F:transferase activity, transferring alkyl or aryl (other than methyl) groups"/>
    <property type="evidence" value="ECO:0007669"/>
    <property type="project" value="InterPro"/>
</dbReference>